<keyword evidence="8" id="KW-0626">Porin</keyword>
<sequence>MYRRCLIGSAIGVTSSLLFSVAAHAQSSVTLYGIVDAGILYLSKTQNLATGGNSGKFVGLQNAGIAPSMFGLRGTEDLGGGLKAEFNLESGIDLTNGGFNNSNGNLFGREAWVGLKGGFGEVKAGLQFSPFFLSVWNLDPRFFSEFGSILAIYGNTIGATGSFNPNAISYTSPVLAGLQASAMFSFGGVPGNFQSGRQYSASLKYEWNDLTLDAAYYDGNAGGTVSTLPPTNVPFEGRFLGAAYKFGRVTAKASFMSLRVSGGPSNNTYGGGLNFQALPQLDLNGGIWYVSNRNDTSSRSLMGALGATYFMSKATSLYAQVGVVNNHGKANLGLTPAVGATSLFAPTGTTTGVAIGMMHMF</sequence>
<evidence type="ECO:0000256" key="10">
    <source>
        <dbReference type="ARBA" id="ARBA00023237"/>
    </source>
</evidence>
<dbReference type="AlphaFoldDB" id="A0A1X1PLA0"/>
<evidence type="ECO:0000313" key="14">
    <source>
        <dbReference type="EMBL" id="ORT87312.1"/>
    </source>
</evidence>
<dbReference type="InterPro" id="IPR023614">
    <property type="entry name" value="Porin_dom_sf"/>
</dbReference>
<dbReference type="CDD" id="cd00342">
    <property type="entry name" value="gram_neg_porins"/>
    <property type="match status" value="1"/>
</dbReference>
<dbReference type="PRINTS" id="PR00182">
    <property type="entry name" value="ECOLNEIPORIN"/>
</dbReference>
<dbReference type="GO" id="GO:0034220">
    <property type="term" value="P:monoatomic ion transmembrane transport"/>
    <property type="evidence" value="ECO:0007669"/>
    <property type="project" value="InterPro"/>
</dbReference>
<name>A0A1X1PLA0_9BURK</name>
<evidence type="ECO:0000256" key="7">
    <source>
        <dbReference type="ARBA" id="ARBA00023065"/>
    </source>
</evidence>
<comment type="subcellular location">
    <subcellularLocation>
        <location evidence="1">Cell outer membrane</location>
        <topology evidence="1">Multi-pass membrane protein</topology>
    </subcellularLocation>
</comment>
<dbReference type="InterPro" id="IPR033900">
    <property type="entry name" value="Gram_neg_porin_domain"/>
</dbReference>
<dbReference type="EMBL" id="NBYX01000003">
    <property type="protein sequence ID" value="ORT87312.1"/>
    <property type="molecule type" value="Genomic_DNA"/>
</dbReference>
<dbReference type="GO" id="GO:0009279">
    <property type="term" value="C:cell outer membrane"/>
    <property type="evidence" value="ECO:0007669"/>
    <property type="project" value="UniProtKB-SubCell"/>
</dbReference>
<comment type="subunit">
    <text evidence="2">Homotrimer.</text>
</comment>
<keyword evidence="4" id="KW-1134">Transmembrane beta strand</keyword>
<dbReference type="InterPro" id="IPR002299">
    <property type="entry name" value="Porin_Neis"/>
</dbReference>
<gene>
    <name evidence="14" type="ORF">B7G54_07160</name>
    <name evidence="13" type="ORF">LMG29660_05058</name>
</gene>
<organism evidence="14 15">
    <name type="scientific">Burkholderia puraquae</name>
    <dbReference type="NCBI Taxonomy" id="1904757"/>
    <lineage>
        <taxon>Bacteria</taxon>
        <taxon>Pseudomonadati</taxon>
        <taxon>Pseudomonadota</taxon>
        <taxon>Betaproteobacteria</taxon>
        <taxon>Burkholderiales</taxon>
        <taxon>Burkholderiaceae</taxon>
        <taxon>Burkholderia</taxon>
        <taxon>Burkholderia cepacia complex</taxon>
    </lineage>
</organism>
<dbReference type="Pfam" id="PF13609">
    <property type="entry name" value="Porin_4"/>
    <property type="match status" value="1"/>
</dbReference>
<dbReference type="PRINTS" id="PR00184">
    <property type="entry name" value="NEISSPPORIN"/>
</dbReference>
<evidence type="ECO:0000313" key="13">
    <source>
        <dbReference type="EMBL" id="CAB3764694.1"/>
    </source>
</evidence>
<evidence type="ECO:0000259" key="12">
    <source>
        <dbReference type="Pfam" id="PF13609"/>
    </source>
</evidence>
<dbReference type="GO" id="GO:0015288">
    <property type="term" value="F:porin activity"/>
    <property type="evidence" value="ECO:0007669"/>
    <property type="project" value="UniProtKB-KW"/>
</dbReference>
<dbReference type="InterPro" id="IPR001702">
    <property type="entry name" value="Porin_Gram-ve"/>
</dbReference>
<dbReference type="PANTHER" id="PTHR34501">
    <property type="entry name" value="PROTEIN YDDL-RELATED"/>
    <property type="match status" value="1"/>
</dbReference>
<feature type="chain" id="PRO_5044567779" evidence="11">
    <location>
        <begin position="26"/>
        <end position="361"/>
    </location>
</feature>
<evidence type="ECO:0000256" key="11">
    <source>
        <dbReference type="SAM" id="SignalP"/>
    </source>
</evidence>
<dbReference type="OrthoDB" id="8961834at2"/>
<dbReference type="EMBL" id="CADIKG010000015">
    <property type="protein sequence ID" value="CAB3764694.1"/>
    <property type="molecule type" value="Genomic_DNA"/>
</dbReference>
<feature type="domain" description="Porin" evidence="12">
    <location>
        <begin position="14"/>
        <end position="327"/>
    </location>
</feature>
<evidence type="ECO:0000256" key="6">
    <source>
        <dbReference type="ARBA" id="ARBA00022729"/>
    </source>
</evidence>
<accession>A0A1X1PLA0</accession>
<dbReference type="Gene3D" id="2.40.160.10">
    <property type="entry name" value="Porin"/>
    <property type="match status" value="1"/>
</dbReference>
<proteinExistence type="predicted"/>
<keyword evidence="15" id="KW-1185">Reference proteome</keyword>
<protein>
    <submittedName>
        <fullName evidence="13 14">Porin</fullName>
    </submittedName>
</protein>
<evidence type="ECO:0000256" key="9">
    <source>
        <dbReference type="ARBA" id="ARBA00023136"/>
    </source>
</evidence>
<reference evidence="14 15" key="1">
    <citation type="submission" date="2017-04" db="EMBL/GenBank/DDBJ databases">
        <title>Burkholderia puraquae sp. nov., a novel Burkholderia cepacia complex species from hospital setting samples.</title>
        <authorList>
            <person name="Martina P."/>
            <person name="Leguizamon M."/>
            <person name="Prieto C."/>
            <person name="Sousa S."/>
            <person name="Montanaro P."/>
            <person name="Draghi W."/>
            <person name="Staembler M."/>
            <person name="Bettiol M."/>
            <person name="Figoli C."/>
            <person name="Palau J."/>
            <person name="Alvarez F."/>
            <person name="Benetti S."/>
            <person name="Anchat E."/>
            <person name="Vescina C."/>
            <person name="Ferreras J."/>
            <person name="Lasch P."/>
            <person name="Lagares A."/>
            <person name="Zorreguieta A."/>
            <person name="Yantorno O."/>
            <person name="Bosch A."/>
        </authorList>
    </citation>
    <scope>NUCLEOTIDE SEQUENCE [LARGE SCALE GENOMIC DNA]</scope>
    <source>
        <strain evidence="14 15">CAMPA 1040</strain>
    </source>
</reference>
<evidence type="ECO:0000313" key="15">
    <source>
        <dbReference type="Proteomes" id="UP000193146"/>
    </source>
</evidence>
<dbReference type="InterPro" id="IPR050298">
    <property type="entry name" value="Gram-neg_bact_OMP"/>
</dbReference>
<feature type="signal peptide" evidence="11">
    <location>
        <begin position="1"/>
        <end position="25"/>
    </location>
</feature>
<keyword evidence="6 11" id="KW-0732">Signal</keyword>
<evidence type="ECO:0000256" key="8">
    <source>
        <dbReference type="ARBA" id="ARBA00023114"/>
    </source>
</evidence>
<dbReference type="SUPFAM" id="SSF56935">
    <property type="entry name" value="Porins"/>
    <property type="match status" value="1"/>
</dbReference>
<dbReference type="PANTHER" id="PTHR34501:SF9">
    <property type="entry name" value="MAJOR OUTER MEMBRANE PROTEIN P.IA"/>
    <property type="match status" value="1"/>
</dbReference>
<dbReference type="GO" id="GO:0046930">
    <property type="term" value="C:pore complex"/>
    <property type="evidence" value="ECO:0007669"/>
    <property type="project" value="UniProtKB-KW"/>
</dbReference>
<keyword evidence="10" id="KW-0998">Cell outer membrane</keyword>
<keyword evidence="9" id="KW-0472">Membrane</keyword>
<keyword evidence="7" id="KW-0406">Ion transport</keyword>
<reference evidence="13 16" key="2">
    <citation type="submission" date="2020-04" db="EMBL/GenBank/DDBJ databases">
        <authorList>
            <person name="De Canck E."/>
        </authorList>
    </citation>
    <scope>NUCLEOTIDE SEQUENCE [LARGE SCALE GENOMIC DNA]</scope>
    <source>
        <strain evidence="13 16">LMG 29660</strain>
    </source>
</reference>
<dbReference type="Proteomes" id="UP000494135">
    <property type="component" value="Unassembled WGS sequence"/>
</dbReference>
<evidence type="ECO:0000256" key="5">
    <source>
        <dbReference type="ARBA" id="ARBA00022692"/>
    </source>
</evidence>
<dbReference type="Proteomes" id="UP000193146">
    <property type="component" value="Unassembled WGS sequence"/>
</dbReference>
<evidence type="ECO:0000256" key="2">
    <source>
        <dbReference type="ARBA" id="ARBA00011233"/>
    </source>
</evidence>
<evidence type="ECO:0000256" key="3">
    <source>
        <dbReference type="ARBA" id="ARBA00022448"/>
    </source>
</evidence>
<evidence type="ECO:0000256" key="1">
    <source>
        <dbReference type="ARBA" id="ARBA00004571"/>
    </source>
</evidence>
<keyword evidence="5" id="KW-0812">Transmembrane</keyword>
<dbReference type="RefSeq" id="WP_085038474.1">
    <property type="nucleotide sequence ID" value="NZ_CADIKG010000015.1"/>
</dbReference>
<evidence type="ECO:0000256" key="4">
    <source>
        <dbReference type="ARBA" id="ARBA00022452"/>
    </source>
</evidence>
<keyword evidence="3" id="KW-0813">Transport</keyword>
<evidence type="ECO:0000313" key="16">
    <source>
        <dbReference type="Proteomes" id="UP000494135"/>
    </source>
</evidence>